<comment type="similarity">
    <text evidence="1">Belongs to the IPP transferase family.</text>
</comment>
<keyword evidence="4" id="KW-0067">ATP-binding</keyword>
<evidence type="ECO:0000256" key="2">
    <source>
        <dbReference type="ARBA" id="ARBA00022679"/>
    </source>
</evidence>
<dbReference type="GO" id="GO:0006400">
    <property type="term" value="P:tRNA modification"/>
    <property type="evidence" value="ECO:0007669"/>
    <property type="project" value="TreeGrafter"/>
</dbReference>
<dbReference type="PANTHER" id="PTHR11088:SF60">
    <property type="entry name" value="TRNA DIMETHYLALLYLTRANSFERASE"/>
    <property type="match status" value="1"/>
</dbReference>
<gene>
    <name evidence="5" type="primary">miaA_1</name>
    <name evidence="5" type="ORF">NCTC10918_00246</name>
</gene>
<keyword evidence="3" id="KW-0547">Nucleotide-binding</keyword>
<sequence>MTYPLEPPIIAIVGATGTGKSALAIALARHLGGECVNADSMQFYRGMNIGTAKITAEEMRGFLTICSIFWISRRRLR</sequence>
<accession>A0A3S5C0G0</accession>
<dbReference type="GO" id="GO:0052381">
    <property type="term" value="F:tRNA dimethylallyltransferase activity"/>
    <property type="evidence" value="ECO:0007669"/>
    <property type="project" value="UniProtKB-EC"/>
</dbReference>
<evidence type="ECO:0000313" key="5">
    <source>
        <dbReference type="EMBL" id="VEJ29005.1"/>
    </source>
</evidence>
<dbReference type="SUPFAM" id="SSF52540">
    <property type="entry name" value="P-loop containing nucleoside triphosphate hydrolases"/>
    <property type="match status" value="1"/>
</dbReference>
<dbReference type="Pfam" id="PF01745">
    <property type="entry name" value="IPT"/>
    <property type="match status" value="1"/>
</dbReference>
<dbReference type="InterPro" id="IPR039657">
    <property type="entry name" value="Dimethylallyltransferase"/>
</dbReference>
<dbReference type="EMBL" id="LR134521">
    <property type="protein sequence ID" value="VEJ29005.1"/>
    <property type="molecule type" value="Genomic_DNA"/>
</dbReference>
<dbReference type="InterPro" id="IPR027417">
    <property type="entry name" value="P-loop_NTPase"/>
</dbReference>
<dbReference type="PANTHER" id="PTHR11088">
    <property type="entry name" value="TRNA DIMETHYLALLYLTRANSFERASE"/>
    <property type="match status" value="1"/>
</dbReference>
<evidence type="ECO:0000256" key="3">
    <source>
        <dbReference type="ARBA" id="ARBA00022741"/>
    </source>
</evidence>
<name>A0A3S5C0G0_9MICC</name>
<organism evidence="5 6">
    <name type="scientific">Rothia dentocariosa</name>
    <dbReference type="NCBI Taxonomy" id="2047"/>
    <lineage>
        <taxon>Bacteria</taxon>
        <taxon>Bacillati</taxon>
        <taxon>Actinomycetota</taxon>
        <taxon>Actinomycetes</taxon>
        <taxon>Micrococcales</taxon>
        <taxon>Micrococcaceae</taxon>
        <taxon>Rothia</taxon>
    </lineage>
</organism>
<evidence type="ECO:0000313" key="6">
    <source>
        <dbReference type="Proteomes" id="UP000270988"/>
    </source>
</evidence>
<evidence type="ECO:0000256" key="1">
    <source>
        <dbReference type="ARBA" id="ARBA00005842"/>
    </source>
</evidence>
<dbReference type="EC" id="2.5.1.75" evidence="5"/>
<evidence type="ECO:0000256" key="4">
    <source>
        <dbReference type="ARBA" id="ARBA00022840"/>
    </source>
</evidence>
<keyword evidence="2 5" id="KW-0808">Transferase</keyword>
<protein>
    <submittedName>
        <fullName evidence="5">tRNA dimethylallyltransferase</fullName>
        <ecNumber evidence="5">2.5.1.75</ecNumber>
    </submittedName>
</protein>
<dbReference type="GO" id="GO:0005524">
    <property type="term" value="F:ATP binding"/>
    <property type="evidence" value="ECO:0007669"/>
    <property type="project" value="UniProtKB-KW"/>
</dbReference>
<proteinExistence type="inferred from homology"/>
<dbReference type="Gene3D" id="3.40.50.300">
    <property type="entry name" value="P-loop containing nucleotide triphosphate hydrolases"/>
    <property type="match status" value="1"/>
</dbReference>
<dbReference type="Proteomes" id="UP000270988">
    <property type="component" value="Chromosome"/>
</dbReference>
<reference evidence="5 6" key="1">
    <citation type="submission" date="2018-12" db="EMBL/GenBank/DDBJ databases">
        <authorList>
            <consortium name="Pathogen Informatics"/>
        </authorList>
    </citation>
    <scope>NUCLEOTIDE SEQUENCE [LARGE SCALE GENOMIC DNA]</scope>
    <source>
        <strain evidence="5 6">NCTC10918</strain>
    </source>
</reference>
<dbReference type="AlphaFoldDB" id="A0A3S5C0G0"/>